<evidence type="ECO:0000259" key="2">
    <source>
        <dbReference type="Pfam" id="PF13786"/>
    </source>
</evidence>
<protein>
    <recommendedName>
        <fullName evidence="6">DUF4179 domain-containing protein</fullName>
    </recommendedName>
</protein>
<sequence>MKKGQEHNMLEKEGKVLFEQNVPFNLDDQILIGIDRGRRHKNRMIFAKNSILSVTALLILFVLSVNFFPSVNQLASKIPGINKIAEAVDFDRGLQEAISNEYIQVVNQSDTKGDMTITIDQLIVDEKRLILFYNVETDEDVTNLRIGNIKLTNKNGQVLNDSFSSSGDFSLNKNQIGVLDVRWDGNVELTDPLTITFSLIEDQKQESGHLEPVELPETFTYKLPIDLSKMKESKTYTINKTAELDGQKLHFKKVISYPTREELHLEYDENNTKDILSWGDLQIVNENGDVVSKPNMAMTDGATKTQVISFTSNYFAEYEELYFTLTKMNAIDKSDNKIVIDLEEEKLLKAPDNRVTLAQISEDNSFDLENKLAITFLLDAPPEEDQSYFVMSGVFTDVEGKEFYFGRQQASSNDFTIYIENQEYANPISFSIQNYPTYIEGDVKIKIK</sequence>
<evidence type="ECO:0000313" key="4">
    <source>
        <dbReference type="EMBL" id="MBB6455422.1"/>
    </source>
</evidence>
<gene>
    <name evidence="4" type="ORF">HNQ94_003922</name>
</gene>
<dbReference type="Pfam" id="PF13786">
    <property type="entry name" value="DUF4179"/>
    <property type="match status" value="1"/>
</dbReference>
<keyword evidence="5" id="KW-1185">Reference proteome</keyword>
<evidence type="ECO:0008006" key="6">
    <source>
        <dbReference type="Google" id="ProtNLM"/>
    </source>
</evidence>
<comment type="caution">
    <text evidence="4">The sequence shown here is derived from an EMBL/GenBank/DDBJ whole genome shotgun (WGS) entry which is preliminary data.</text>
</comment>
<proteinExistence type="predicted"/>
<keyword evidence="1" id="KW-1133">Transmembrane helix</keyword>
<organism evidence="4 5">
    <name type="scientific">Salirhabdus euzebyi</name>
    <dbReference type="NCBI Taxonomy" id="394506"/>
    <lineage>
        <taxon>Bacteria</taxon>
        <taxon>Bacillati</taxon>
        <taxon>Bacillota</taxon>
        <taxon>Bacilli</taxon>
        <taxon>Bacillales</taxon>
        <taxon>Bacillaceae</taxon>
        <taxon>Salirhabdus</taxon>
    </lineage>
</organism>
<dbReference type="Proteomes" id="UP000581688">
    <property type="component" value="Unassembled WGS sequence"/>
</dbReference>
<keyword evidence="1" id="KW-0472">Membrane</keyword>
<dbReference type="InterPro" id="IPR025436">
    <property type="entry name" value="DUF4179"/>
</dbReference>
<dbReference type="EMBL" id="JACHGH010000022">
    <property type="protein sequence ID" value="MBB6455422.1"/>
    <property type="molecule type" value="Genomic_DNA"/>
</dbReference>
<evidence type="ECO:0000256" key="1">
    <source>
        <dbReference type="SAM" id="Phobius"/>
    </source>
</evidence>
<feature type="domain" description="DUF4179" evidence="2">
    <location>
        <begin position="48"/>
        <end position="136"/>
    </location>
</feature>
<dbReference type="RefSeq" id="WP_174498004.1">
    <property type="nucleotide sequence ID" value="NZ_CADDWK010000027.1"/>
</dbReference>
<evidence type="ECO:0000259" key="3">
    <source>
        <dbReference type="Pfam" id="PF18705"/>
    </source>
</evidence>
<dbReference type="InterPro" id="IPR040680">
    <property type="entry name" value="DUF5643"/>
</dbReference>
<accession>A0A841QB44</accession>
<dbReference type="Gene3D" id="2.60.40.1630">
    <property type="entry name" value="bacillus anthracis domain"/>
    <property type="match status" value="1"/>
</dbReference>
<keyword evidence="1" id="KW-0812">Transmembrane</keyword>
<feature type="transmembrane region" description="Helical" evidence="1">
    <location>
        <begin position="46"/>
        <end position="68"/>
    </location>
</feature>
<reference evidence="4 5" key="1">
    <citation type="submission" date="2020-08" db="EMBL/GenBank/DDBJ databases">
        <title>Genomic Encyclopedia of Type Strains, Phase IV (KMG-IV): sequencing the most valuable type-strain genomes for metagenomic binning, comparative biology and taxonomic classification.</title>
        <authorList>
            <person name="Goeker M."/>
        </authorList>
    </citation>
    <scope>NUCLEOTIDE SEQUENCE [LARGE SCALE GENOMIC DNA]</scope>
    <source>
        <strain evidence="4 5">DSM 19612</strain>
    </source>
</reference>
<feature type="domain" description="DUF5643" evidence="3">
    <location>
        <begin position="233"/>
        <end position="342"/>
    </location>
</feature>
<dbReference type="Pfam" id="PF18705">
    <property type="entry name" value="DUF5643"/>
    <property type="match status" value="1"/>
</dbReference>
<name>A0A841QB44_9BACI</name>
<evidence type="ECO:0000313" key="5">
    <source>
        <dbReference type="Proteomes" id="UP000581688"/>
    </source>
</evidence>
<dbReference type="AlphaFoldDB" id="A0A841QB44"/>